<feature type="domain" description="FtsK" evidence="5">
    <location>
        <begin position="197"/>
        <end position="402"/>
    </location>
</feature>
<keyword evidence="4" id="KW-0812">Transmembrane</keyword>
<dbReference type="Gene3D" id="3.40.50.300">
    <property type="entry name" value="P-loop containing nucleotide triphosphate hydrolases"/>
    <property type="match status" value="1"/>
</dbReference>
<dbReference type="InterPro" id="IPR050206">
    <property type="entry name" value="FtsK/SpoIIIE/SftA"/>
</dbReference>
<dbReference type="PANTHER" id="PTHR22683">
    <property type="entry name" value="SPORULATION PROTEIN RELATED"/>
    <property type="match status" value="1"/>
</dbReference>
<proteinExistence type="predicted"/>
<evidence type="ECO:0000256" key="4">
    <source>
        <dbReference type="SAM" id="Phobius"/>
    </source>
</evidence>
<keyword evidence="7" id="KW-1185">Reference proteome</keyword>
<dbReference type="PANTHER" id="PTHR22683:SF41">
    <property type="entry name" value="DNA TRANSLOCASE FTSK"/>
    <property type="match status" value="1"/>
</dbReference>
<organism evidence="6 7">
    <name type="scientific">Gryllotalpicola reticulitermitis</name>
    <dbReference type="NCBI Taxonomy" id="1184153"/>
    <lineage>
        <taxon>Bacteria</taxon>
        <taxon>Bacillati</taxon>
        <taxon>Actinomycetota</taxon>
        <taxon>Actinomycetes</taxon>
        <taxon>Micrococcales</taxon>
        <taxon>Microbacteriaceae</taxon>
        <taxon>Gryllotalpicola</taxon>
    </lineage>
</organism>
<protein>
    <submittedName>
        <fullName evidence="6">FtsK/SpoIIIE domain-containing protein</fullName>
    </submittedName>
</protein>
<evidence type="ECO:0000259" key="5">
    <source>
        <dbReference type="PROSITE" id="PS50901"/>
    </source>
</evidence>
<name>A0ABV8QD31_9MICO</name>
<dbReference type="EMBL" id="JBHSCN010000006">
    <property type="protein sequence ID" value="MFC4244884.1"/>
    <property type="molecule type" value="Genomic_DNA"/>
</dbReference>
<dbReference type="InterPro" id="IPR027417">
    <property type="entry name" value="P-loop_NTPase"/>
</dbReference>
<dbReference type="PROSITE" id="PS50901">
    <property type="entry name" value="FTSK"/>
    <property type="match status" value="1"/>
</dbReference>
<gene>
    <name evidence="6" type="ORF">ACFOYW_16035</name>
</gene>
<keyword evidence="4" id="KW-1133">Transmembrane helix</keyword>
<reference evidence="7" key="1">
    <citation type="journal article" date="2019" name="Int. J. Syst. Evol. Microbiol.">
        <title>The Global Catalogue of Microorganisms (GCM) 10K type strain sequencing project: providing services to taxonomists for standard genome sequencing and annotation.</title>
        <authorList>
            <consortium name="The Broad Institute Genomics Platform"/>
            <consortium name="The Broad Institute Genome Sequencing Center for Infectious Disease"/>
            <person name="Wu L."/>
            <person name="Ma J."/>
        </authorList>
    </citation>
    <scope>NUCLEOTIDE SEQUENCE [LARGE SCALE GENOMIC DNA]</scope>
    <source>
        <strain evidence="7">CGMCC 1.10363</strain>
    </source>
</reference>
<dbReference type="InterPro" id="IPR002543">
    <property type="entry name" value="FtsK_dom"/>
</dbReference>
<keyword evidence="2 3" id="KW-0067">ATP-binding</keyword>
<dbReference type="Pfam" id="PF01580">
    <property type="entry name" value="FtsK_SpoIIIE"/>
    <property type="match status" value="1"/>
</dbReference>
<comment type="caution">
    <text evidence="6">The sequence shown here is derived from an EMBL/GenBank/DDBJ whole genome shotgun (WGS) entry which is preliminary data.</text>
</comment>
<keyword evidence="4" id="KW-0472">Membrane</keyword>
<dbReference type="SUPFAM" id="SSF52540">
    <property type="entry name" value="P-loop containing nucleoside triphosphate hydrolases"/>
    <property type="match status" value="1"/>
</dbReference>
<dbReference type="Proteomes" id="UP001595900">
    <property type="component" value="Unassembled WGS sequence"/>
</dbReference>
<feature type="transmembrane region" description="Helical" evidence="4">
    <location>
        <begin position="75"/>
        <end position="96"/>
    </location>
</feature>
<evidence type="ECO:0000313" key="6">
    <source>
        <dbReference type="EMBL" id="MFC4244884.1"/>
    </source>
</evidence>
<sequence>MSHTSPAGNSAGGTSGPDTASLILEALGTFTWRLARTALGLLWWAVLFPMLSLPAALAAYTWWHLGWVDAACVAVALVIGLISWALVHPASWRAAVSARIRARRRRWRYRKGWARQCALHGLTVMLDRVPLVPRLGKIRIAAATDVLAVRMVSGQTLSDWTAKSEALAHAWQVPSVTAMSPAPGVVVLTVRTRDPLAQPILLSAAESTDLHRVPAGVTEDGHRWTVRLADRHMLVAGATGSGKGSVLWSLLAGIGPAVHDGVCQLWVIDPKGGMEFGAAQTLFTRFAHSAAEDALELLRDAARVLADRADRLRGIARQHTPTRAEPLIVVVVDELASLTAYQTDKKLGAEAAQLLSLILSQGRAVGVVVLAAVQDPSKEVVAFRQLFPTRIGLRMTEATQVDMALGQGSRAASALCDQIPDRQPGVGYVIEDGAARPIRVRAFLVTDAQITDIAARYALPTPDAREAEHAEK</sequence>
<evidence type="ECO:0000256" key="2">
    <source>
        <dbReference type="ARBA" id="ARBA00022840"/>
    </source>
</evidence>
<keyword evidence="1 3" id="KW-0547">Nucleotide-binding</keyword>
<evidence type="ECO:0000256" key="1">
    <source>
        <dbReference type="ARBA" id="ARBA00022741"/>
    </source>
</evidence>
<feature type="transmembrane region" description="Helical" evidence="4">
    <location>
        <begin position="41"/>
        <end position="63"/>
    </location>
</feature>
<feature type="binding site" evidence="3">
    <location>
        <begin position="237"/>
        <end position="244"/>
    </location>
    <ligand>
        <name>ATP</name>
        <dbReference type="ChEBI" id="CHEBI:30616"/>
    </ligand>
</feature>
<evidence type="ECO:0000313" key="7">
    <source>
        <dbReference type="Proteomes" id="UP001595900"/>
    </source>
</evidence>
<dbReference type="RefSeq" id="WP_390231154.1">
    <property type="nucleotide sequence ID" value="NZ_JBHSCN010000006.1"/>
</dbReference>
<accession>A0ABV8QD31</accession>
<evidence type="ECO:0000256" key="3">
    <source>
        <dbReference type="PROSITE-ProRule" id="PRU00289"/>
    </source>
</evidence>